<feature type="non-terminal residue" evidence="1">
    <location>
        <position position="66"/>
    </location>
</feature>
<dbReference type="EMBL" id="HACG01000138">
    <property type="protein sequence ID" value="CEK47003.1"/>
    <property type="molecule type" value="Transcribed_RNA"/>
</dbReference>
<gene>
    <name evidence="1" type="primary">ORF332</name>
</gene>
<evidence type="ECO:0000313" key="1">
    <source>
        <dbReference type="EMBL" id="CEK47003.1"/>
    </source>
</evidence>
<organism evidence="1">
    <name type="scientific">Arion vulgaris</name>
    <dbReference type="NCBI Taxonomy" id="1028688"/>
    <lineage>
        <taxon>Eukaryota</taxon>
        <taxon>Metazoa</taxon>
        <taxon>Spiralia</taxon>
        <taxon>Lophotrochozoa</taxon>
        <taxon>Mollusca</taxon>
        <taxon>Gastropoda</taxon>
        <taxon>Heterobranchia</taxon>
        <taxon>Euthyneura</taxon>
        <taxon>Panpulmonata</taxon>
        <taxon>Eupulmonata</taxon>
        <taxon>Stylommatophora</taxon>
        <taxon>Helicina</taxon>
        <taxon>Arionoidea</taxon>
        <taxon>Arionidae</taxon>
        <taxon>Arion</taxon>
    </lineage>
</organism>
<reference evidence="1" key="1">
    <citation type="submission" date="2014-12" db="EMBL/GenBank/DDBJ databases">
        <title>Insight into the proteome of Arion vulgaris.</title>
        <authorList>
            <person name="Aradska J."/>
            <person name="Bulat T."/>
            <person name="Smidak R."/>
            <person name="Sarate P."/>
            <person name="Gangsoo J."/>
            <person name="Sialana F."/>
            <person name="Bilban M."/>
            <person name="Lubec G."/>
        </authorList>
    </citation>
    <scope>NUCLEOTIDE SEQUENCE</scope>
    <source>
        <tissue evidence="1">Skin</tissue>
    </source>
</reference>
<protein>
    <submittedName>
        <fullName evidence="1">Uncharacterized protein</fullName>
    </submittedName>
</protein>
<name>A0A0B6XT41_9EUPU</name>
<dbReference type="AlphaFoldDB" id="A0A0B6XT41"/>
<sequence length="66" mass="7536">MSSTTITFPGTYSKDIFSTTQDIQKVVDPPKHKVELYEEYMSTVLDGRTDKVNQSHKSYNVISSFD</sequence>
<accession>A0A0B6XT41</accession>
<proteinExistence type="predicted"/>